<sequence length="63" mass="6720">MMETALVVLQVGYTAALAVGETATPQASRAAMAPRAVRTRDVLRDERKDIMLLVGGCRTGSRS</sequence>
<evidence type="ECO:0000313" key="2">
    <source>
        <dbReference type="Proteomes" id="UP001501423"/>
    </source>
</evidence>
<dbReference type="EMBL" id="BAAAVA010000006">
    <property type="protein sequence ID" value="GAA2913283.1"/>
    <property type="molecule type" value="Genomic_DNA"/>
</dbReference>
<gene>
    <name evidence="1" type="ORF">GCM10010478_10170</name>
</gene>
<comment type="caution">
    <text evidence="1">The sequence shown here is derived from an EMBL/GenBank/DDBJ whole genome shotgun (WGS) entry which is preliminary data.</text>
</comment>
<keyword evidence="2" id="KW-1185">Reference proteome</keyword>
<name>A0ABN3WF79_9ACTN</name>
<reference evidence="1 2" key="1">
    <citation type="journal article" date="2019" name="Int. J. Syst. Evol. Microbiol.">
        <title>The Global Catalogue of Microorganisms (GCM) 10K type strain sequencing project: providing services to taxonomists for standard genome sequencing and annotation.</title>
        <authorList>
            <consortium name="The Broad Institute Genomics Platform"/>
            <consortium name="The Broad Institute Genome Sequencing Center for Infectious Disease"/>
            <person name="Wu L."/>
            <person name="Ma J."/>
        </authorList>
    </citation>
    <scope>NUCLEOTIDE SEQUENCE [LARGE SCALE GENOMIC DNA]</scope>
    <source>
        <strain evidence="1 2">JCM 9650</strain>
    </source>
</reference>
<proteinExistence type="predicted"/>
<evidence type="ECO:0000313" key="1">
    <source>
        <dbReference type="EMBL" id="GAA2913283.1"/>
    </source>
</evidence>
<protein>
    <recommendedName>
        <fullName evidence="3">Secreted protein</fullName>
    </recommendedName>
</protein>
<evidence type="ECO:0008006" key="3">
    <source>
        <dbReference type="Google" id="ProtNLM"/>
    </source>
</evidence>
<dbReference type="Proteomes" id="UP001501423">
    <property type="component" value="Unassembled WGS sequence"/>
</dbReference>
<organism evidence="1 2">
    <name type="scientific">Streptomyces erythrogriseus</name>
    <dbReference type="NCBI Taxonomy" id="284027"/>
    <lineage>
        <taxon>Bacteria</taxon>
        <taxon>Bacillati</taxon>
        <taxon>Actinomycetota</taxon>
        <taxon>Actinomycetes</taxon>
        <taxon>Kitasatosporales</taxon>
        <taxon>Streptomycetaceae</taxon>
        <taxon>Streptomyces</taxon>
        <taxon>Streptomyces griseoincarnatus group</taxon>
    </lineage>
</organism>
<accession>A0ABN3WF79</accession>